<keyword evidence="1" id="KW-0547">Nucleotide-binding</keyword>
<dbReference type="PANTHER" id="PTHR21621">
    <property type="entry name" value="RIBOSOMAL PROTEIN S6 MODIFICATION PROTEIN"/>
    <property type="match status" value="1"/>
</dbReference>
<feature type="domain" description="ATP-grasp" evidence="2">
    <location>
        <begin position="44"/>
        <end position="297"/>
    </location>
</feature>
<dbReference type="SUPFAM" id="SSF56059">
    <property type="entry name" value="Glutathione synthetase ATP-binding domain-like"/>
    <property type="match status" value="1"/>
</dbReference>
<dbReference type="Gene3D" id="3.30.470.20">
    <property type="entry name" value="ATP-grasp fold, B domain"/>
    <property type="match status" value="1"/>
</dbReference>
<keyword evidence="1" id="KW-0067">ATP-binding</keyword>
<comment type="caution">
    <text evidence="3">The sequence shown here is derived from an EMBL/GenBank/DDBJ whole genome shotgun (WGS) entry which is preliminary data.</text>
</comment>
<reference evidence="3 4" key="1">
    <citation type="submission" date="2019-05" db="EMBL/GenBank/DDBJ databases">
        <title>Flagellimonas sp. AsT0115, sp. nov., isolated from a marine red algae, Asparagopsis taxiformis.</title>
        <authorList>
            <person name="Kim J."/>
            <person name="Jeong S.E."/>
            <person name="Jeon C.O."/>
        </authorList>
    </citation>
    <scope>NUCLEOTIDE SEQUENCE [LARGE SCALE GENOMIC DNA]</scope>
    <source>
        <strain evidence="3 4">AsT0115</strain>
    </source>
</reference>
<organism evidence="3 4">
    <name type="scientific">Flagellimonas algicola</name>
    <dbReference type="NCBI Taxonomy" id="2583815"/>
    <lineage>
        <taxon>Bacteria</taxon>
        <taxon>Pseudomonadati</taxon>
        <taxon>Bacteroidota</taxon>
        <taxon>Flavobacteriia</taxon>
        <taxon>Flavobacteriales</taxon>
        <taxon>Flavobacteriaceae</taxon>
        <taxon>Flagellimonas</taxon>
    </lineage>
</organism>
<dbReference type="Proteomes" id="UP000751614">
    <property type="component" value="Unassembled WGS sequence"/>
</dbReference>
<dbReference type="InterPro" id="IPR011761">
    <property type="entry name" value="ATP-grasp"/>
</dbReference>
<keyword evidence="4" id="KW-1185">Reference proteome</keyword>
<evidence type="ECO:0000259" key="2">
    <source>
        <dbReference type="PROSITE" id="PS50975"/>
    </source>
</evidence>
<dbReference type="RefSeq" id="WP_138836000.1">
    <property type="nucleotide sequence ID" value="NZ_VCNI01000002.1"/>
</dbReference>
<accession>A0ABY2WJ14</accession>
<evidence type="ECO:0000313" key="3">
    <source>
        <dbReference type="EMBL" id="TMU54630.1"/>
    </source>
</evidence>
<dbReference type="PANTHER" id="PTHR21621:SF0">
    <property type="entry name" value="BETA-CITRYLGLUTAMATE SYNTHASE B-RELATED"/>
    <property type="match status" value="1"/>
</dbReference>
<evidence type="ECO:0000256" key="1">
    <source>
        <dbReference type="PROSITE-ProRule" id="PRU00409"/>
    </source>
</evidence>
<proteinExistence type="predicted"/>
<dbReference type="EMBL" id="VCNI01000002">
    <property type="protein sequence ID" value="TMU54630.1"/>
    <property type="molecule type" value="Genomic_DNA"/>
</dbReference>
<protein>
    <submittedName>
        <fullName evidence="3">Alpha-L-glutamate ligase-like protein</fullName>
    </submittedName>
</protein>
<dbReference type="PROSITE" id="PS50975">
    <property type="entry name" value="ATP_GRASP"/>
    <property type="match status" value="1"/>
</dbReference>
<sequence>MLGRFFNIGPNSEVVGLNDRNLNLIYPNNPRKHYALADDKVKSKEILHKNHIACAETYAVINRVSEIKRTWNSCKQYDSLAIKPANGCGGNGIKILRKELHDTWISGSKMISDQQVVQHIMSIISGVYSMGSTDSCLIEECIVPHPFFGEIYGTGVPDFRIITLKHKPVLAMLRMPTSKSDGKANLHQKGVGIGIDINKGTLTQVFDGRRYLDHHPDNPQPITGKPIPYWNELIEISKATAKAFPLDYLGIDLVIDKTKGPQVMEVNVRPGLGIQLVNKMGLRKAIALAEEQQSKYVPIRKLSQYKESPILKPIGEQLVG</sequence>
<evidence type="ECO:0000313" key="4">
    <source>
        <dbReference type="Proteomes" id="UP000751614"/>
    </source>
</evidence>
<name>A0ABY2WJ14_9FLAO</name>
<dbReference type="Pfam" id="PF14397">
    <property type="entry name" value="ATPgrasp_ST"/>
    <property type="match status" value="1"/>
</dbReference>
<dbReference type="InterPro" id="IPR039523">
    <property type="entry name" value="RimK-rel_E_lig_ATP-grasp"/>
</dbReference>
<gene>
    <name evidence="3" type="ORF">FGG15_10495</name>
</gene>